<comment type="pathway">
    <text evidence="10">Lipid metabolism; phospholipid metabolism.</text>
</comment>
<dbReference type="EMBL" id="MKIE01000003">
    <property type="protein sequence ID" value="OHW62618.1"/>
    <property type="molecule type" value="Genomic_DNA"/>
</dbReference>
<keyword evidence="12" id="KW-1185">Reference proteome</keyword>
<dbReference type="RefSeq" id="WP_071062640.1">
    <property type="nucleotide sequence ID" value="NZ_MKIE01000003.1"/>
</dbReference>
<sequence>MKSELLVAAIAYLLGNIQTSYLIGRYFKKTDIREHGSGNAGTTNALRVFGKKIAIITLLVDALKGVAAVYIGMNLGGLGLDGGLFAGIAVIVGHNWPFYLKFRGGKGVATSIGVGLAISPLSALISIAIGISIIAKSKYVSLGSIVAITIWPFLNILVRGSFEPKLFVFGIIMATMSIYKHRENIKRLANKTENRLGQKKS</sequence>
<comment type="subcellular location">
    <subcellularLocation>
        <location evidence="10">Cell membrane</location>
        <topology evidence="10">Multi-pass membrane protein</topology>
    </subcellularLocation>
</comment>
<keyword evidence="4 10" id="KW-0812">Transmembrane</keyword>
<evidence type="ECO:0000256" key="9">
    <source>
        <dbReference type="ARBA" id="ARBA00023264"/>
    </source>
</evidence>
<keyword evidence="3 10" id="KW-0808">Transferase</keyword>
<protein>
    <recommendedName>
        <fullName evidence="10">Glycerol-3-phosphate acyltransferase</fullName>
    </recommendedName>
    <alternativeName>
        <fullName evidence="10">Acyl-PO4 G3P acyltransferase</fullName>
    </alternativeName>
    <alternativeName>
        <fullName evidence="10">Acyl-phosphate--glycerol-3-phosphate acyltransferase</fullName>
    </alternativeName>
    <alternativeName>
        <fullName evidence="10">G3P acyltransferase</fullName>
        <shortName evidence="10">GPAT</shortName>
        <ecNumber evidence="10">2.3.1.275</ecNumber>
    </alternativeName>
    <alternativeName>
        <fullName evidence="10">Lysophosphatidic acid synthase</fullName>
        <shortName evidence="10">LPA synthase</shortName>
    </alternativeName>
</protein>
<dbReference type="STRING" id="39480.EUAN_11830"/>
<dbReference type="EC" id="2.3.1.275" evidence="10"/>
<feature type="transmembrane region" description="Helical" evidence="10">
    <location>
        <begin position="53"/>
        <end position="71"/>
    </location>
</feature>
<evidence type="ECO:0000256" key="10">
    <source>
        <dbReference type="HAMAP-Rule" id="MF_01043"/>
    </source>
</evidence>
<feature type="transmembrane region" description="Helical" evidence="10">
    <location>
        <begin position="112"/>
        <end position="133"/>
    </location>
</feature>
<dbReference type="NCBIfam" id="TIGR00023">
    <property type="entry name" value="glycerol-3-phosphate 1-O-acyltransferase PlsY"/>
    <property type="match status" value="1"/>
</dbReference>
<dbReference type="SMART" id="SM01207">
    <property type="entry name" value="G3P_acyltransf"/>
    <property type="match status" value="1"/>
</dbReference>
<keyword evidence="1 10" id="KW-1003">Cell membrane</keyword>
<evidence type="ECO:0000256" key="7">
    <source>
        <dbReference type="ARBA" id="ARBA00023136"/>
    </source>
</evidence>
<comment type="subunit">
    <text evidence="10">Probably interacts with PlsX.</text>
</comment>
<gene>
    <name evidence="10 11" type="primary">plsY</name>
    <name evidence="11" type="ORF">EUAN_11830</name>
</gene>
<keyword evidence="9 10" id="KW-1208">Phospholipid metabolism</keyword>
<feature type="transmembrane region" description="Helical" evidence="10">
    <location>
        <begin position="139"/>
        <end position="158"/>
    </location>
</feature>
<dbReference type="UniPathway" id="UPA00085"/>
<dbReference type="Pfam" id="PF02660">
    <property type="entry name" value="G3P_acyltransf"/>
    <property type="match status" value="1"/>
</dbReference>
<evidence type="ECO:0000256" key="5">
    <source>
        <dbReference type="ARBA" id="ARBA00022989"/>
    </source>
</evidence>
<dbReference type="HAMAP" id="MF_01043">
    <property type="entry name" value="PlsY"/>
    <property type="match status" value="1"/>
</dbReference>
<name>A0A1S1V7P3_9FIRM</name>
<reference evidence="11 12" key="1">
    <citation type="submission" date="2016-09" db="EMBL/GenBank/DDBJ databases">
        <title>Genome sequence of Eubacterium angustum.</title>
        <authorList>
            <person name="Poehlein A."/>
            <person name="Daniel R."/>
        </authorList>
    </citation>
    <scope>NUCLEOTIDE SEQUENCE [LARGE SCALE GENOMIC DNA]</scope>
    <source>
        <strain evidence="11 12">DSM 1989</strain>
    </source>
</reference>
<keyword evidence="5 10" id="KW-1133">Transmembrane helix</keyword>
<dbReference type="AlphaFoldDB" id="A0A1S1V7P3"/>
<keyword evidence="11" id="KW-0012">Acyltransferase</keyword>
<keyword evidence="8 10" id="KW-0594">Phospholipid biosynthesis</keyword>
<evidence type="ECO:0000313" key="12">
    <source>
        <dbReference type="Proteomes" id="UP000180254"/>
    </source>
</evidence>
<comment type="function">
    <text evidence="10">Catalyzes the transfer of an acyl group from acyl-phosphate (acyl-PO(4)) to glycerol-3-phosphate (G3P) to form lysophosphatidic acid (LPA). This enzyme utilizes acyl-phosphate as fatty acyl donor, but not acyl-CoA or acyl-ACP.</text>
</comment>
<evidence type="ECO:0000256" key="1">
    <source>
        <dbReference type="ARBA" id="ARBA00022475"/>
    </source>
</evidence>
<comment type="caution">
    <text evidence="11">The sequence shown here is derived from an EMBL/GenBank/DDBJ whole genome shotgun (WGS) entry which is preliminary data.</text>
</comment>
<evidence type="ECO:0000256" key="2">
    <source>
        <dbReference type="ARBA" id="ARBA00022516"/>
    </source>
</evidence>
<feature type="transmembrane region" description="Helical" evidence="10">
    <location>
        <begin position="6"/>
        <end position="24"/>
    </location>
</feature>
<keyword evidence="6 10" id="KW-0443">Lipid metabolism</keyword>
<dbReference type="PANTHER" id="PTHR30309:SF0">
    <property type="entry name" value="GLYCEROL-3-PHOSPHATE ACYLTRANSFERASE-RELATED"/>
    <property type="match status" value="1"/>
</dbReference>
<dbReference type="GO" id="GO:0043772">
    <property type="term" value="F:acyl-phosphate glycerol-3-phosphate acyltransferase activity"/>
    <property type="evidence" value="ECO:0007669"/>
    <property type="project" value="UniProtKB-UniRule"/>
</dbReference>
<dbReference type="GO" id="GO:0005886">
    <property type="term" value="C:plasma membrane"/>
    <property type="evidence" value="ECO:0007669"/>
    <property type="project" value="UniProtKB-SubCell"/>
</dbReference>
<comment type="similarity">
    <text evidence="10">Belongs to the PlsY family.</text>
</comment>
<organism evidence="11 12">
    <name type="scientific">Andreesenia angusta</name>
    <dbReference type="NCBI Taxonomy" id="39480"/>
    <lineage>
        <taxon>Bacteria</taxon>
        <taxon>Bacillati</taxon>
        <taxon>Bacillota</taxon>
        <taxon>Tissierellia</taxon>
        <taxon>Tissierellales</taxon>
        <taxon>Gottschalkiaceae</taxon>
        <taxon>Andreesenia</taxon>
    </lineage>
</organism>
<evidence type="ECO:0000256" key="6">
    <source>
        <dbReference type="ARBA" id="ARBA00023098"/>
    </source>
</evidence>
<dbReference type="OrthoDB" id="9777124at2"/>
<feature type="transmembrane region" description="Helical" evidence="10">
    <location>
        <begin position="83"/>
        <end position="100"/>
    </location>
</feature>
<evidence type="ECO:0000256" key="4">
    <source>
        <dbReference type="ARBA" id="ARBA00022692"/>
    </source>
</evidence>
<keyword evidence="7 10" id="KW-0472">Membrane</keyword>
<dbReference type="Proteomes" id="UP000180254">
    <property type="component" value="Unassembled WGS sequence"/>
</dbReference>
<comment type="catalytic activity">
    <reaction evidence="10">
        <text>an acyl phosphate + sn-glycerol 3-phosphate = a 1-acyl-sn-glycero-3-phosphate + phosphate</text>
        <dbReference type="Rhea" id="RHEA:34075"/>
        <dbReference type="ChEBI" id="CHEBI:43474"/>
        <dbReference type="ChEBI" id="CHEBI:57597"/>
        <dbReference type="ChEBI" id="CHEBI:57970"/>
        <dbReference type="ChEBI" id="CHEBI:59918"/>
        <dbReference type="EC" id="2.3.1.275"/>
    </reaction>
</comment>
<dbReference type="InterPro" id="IPR003811">
    <property type="entry name" value="G3P_acylTferase_PlsY"/>
</dbReference>
<keyword evidence="2 10" id="KW-0444">Lipid biosynthesis</keyword>
<dbReference type="PANTHER" id="PTHR30309">
    <property type="entry name" value="INNER MEMBRANE PROTEIN YGIH"/>
    <property type="match status" value="1"/>
</dbReference>
<evidence type="ECO:0000256" key="3">
    <source>
        <dbReference type="ARBA" id="ARBA00022679"/>
    </source>
</evidence>
<proteinExistence type="inferred from homology"/>
<evidence type="ECO:0000256" key="8">
    <source>
        <dbReference type="ARBA" id="ARBA00023209"/>
    </source>
</evidence>
<dbReference type="GO" id="GO:0008654">
    <property type="term" value="P:phospholipid biosynthetic process"/>
    <property type="evidence" value="ECO:0007669"/>
    <property type="project" value="UniProtKB-UniRule"/>
</dbReference>
<accession>A0A1S1V7P3</accession>
<evidence type="ECO:0000313" key="11">
    <source>
        <dbReference type="EMBL" id="OHW62618.1"/>
    </source>
</evidence>